<keyword evidence="2" id="KW-1185">Reference proteome</keyword>
<reference evidence="1 2" key="1">
    <citation type="submission" date="2016-07" db="EMBL/GenBank/DDBJ databases">
        <title>Pervasive Adenine N6-methylation of Active Genes in Fungi.</title>
        <authorList>
            <consortium name="DOE Joint Genome Institute"/>
            <person name="Mondo S.J."/>
            <person name="Dannebaum R.O."/>
            <person name="Kuo R.C."/>
            <person name="Labutti K."/>
            <person name="Haridas S."/>
            <person name="Kuo A."/>
            <person name="Salamov A."/>
            <person name="Ahrendt S.R."/>
            <person name="Lipzen A."/>
            <person name="Sullivan W."/>
            <person name="Andreopoulos W.B."/>
            <person name="Clum A."/>
            <person name="Lindquist E."/>
            <person name="Daum C."/>
            <person name="Ramamoorthy G.K."/>
            <person name="Gryganskyi A."/>
            <person name="Culley D."/>
            <person name="Magnuson J.K."/>
            <person name="James T.Y."/>
            <person name="O'Malley M.A."/>
            <person name="Stajich J.E."/>
            <person name="Spatafora J.W."/>
            <person name="Visel A."/>
            <person name="Grigoriev I.V."/>
        </authorList>
    </citation>
    <scope>NUCLEOTIDE SEQUENCE [LARGE SCALE GENOMIC DNA]</scope>
    <source>
        <strain evidence="1 2">12-1054</strain>
    </source>
</reference>
<sequence length="190" mass="20190">MVVRMVAHHACAVNVPPTTSSLDCNEEISCTRAVHAPCTGSTADATAEAHTEFAANARSVPTSIGRNARSDLAKSATRISFHTSAAYRPCGAAQQCPCPSLTLHAGRNLILLAKGLTLPVLHISVATIADQLLVGTVCRHDVYTVAHKQADGFRATHSFSTESSPQWDSRQAFHPFDAKLLTESSPSNKT</sequence>
<gene>
    <name evidence="1" type="ORF">BCR37DRAFT_117066</name>
</gene>
<organism evidence="1 2">
    <name type="scientific">Protomyces lactucae-debilis</name>
    <dbReference type="NCBI Taxonomy" id="2754530"/>
    <lineage>
        <taxon>Eukaryota</taxon>
        <taxon>Fungi</taxon>
        <taxon>Dikarya</taxon>
        <taxon>Ascomycota</taxon>
        <taxon>Taphrinomycotina</taxon>
        <taxon>Taphrinomycetes</taxon>
        <taxon>Taphrinales</taxon>
        <taxon>Protomycetaceae</taxon>
        <taxon>Protomyces</taxon>
    </lineage>
</organism>
<dbReference type="AlphaFoldDB" id="A0A1Y2F2W1"/>
<protein>
    <submittedName>
        <fullName evidence="1">Uncharacterized protein</fullName>
    </submittedName>
</protein>
<proteinExistence type="predicted"/>
<dbReference type="GeneID" id="63782565"/>
<dbReference type="Proteomes" id="UP000193685">
    <property type="component" value="Unassembled WGS sequence"/>
</dbReference>
<comment type="caution">
    <text evidence="1">The sequence shown here is derived from an EMBL/GenBank/DDBJ whole genome shotgun (WGS) entry which is preliminary data.</text>
</comment>
<evidence type="ECO:0000313" key="2">
    <source>
        <dbReference type="Proteomes" id="UP000193685"/>
    </source>
</evidence>
<dbReference type="RefSeq" id="XP_040723341.1">
    <property type="nucleotide sequence ID" value="XM_040865966.1"/>
</dbReference>
<accession>A0A1Y2F2W1</accession>
<name>A0A1Y2F2W1_PROLT</name>
<dbReference type="EMBL" id="MCFI01000018">
    <property type="protein sequence ID" value="ORY78230.1"/>
    <property type="molecule type" value="Genomic_DNA"/>
</dbReference>
<evidence type="ECO:0000313" key="1">
    <source>
        <dbReference type="EMBL" id="ORY78230.1"/>
    </source>
</evidence>